<dbReference type="PROSITE" id="PS51257">
    <property type="entry name" value="PROKAR_LIPOPROTEIN"/>
    <property type="match status" value="1"/>
</dbReference>
<dbReference type="Proteomes" id="UP000248423">
    <property type="component" value="Unassembled WGS sequence"/>
</dbReference>
<protein>
    <submittedName>
        <fullName evidence="2">Uncharacterized protein</fullName>
    </submittedName>
</protein>
<evidence type="ECO:0000256" key="1">
    <source>
        <dbReference type="SAM" id="SignalP"/>
    </source>
</evidence>
<name>A0A319EDU0_ASPSB</name>
<organism evidence="2 3">
    <name type="scientific">Aspergillus sclerotiicarbonarius (strain CBS 121057 / IBT 28362)</name>
    <dbReference type="NCBI Taxonomy" id="1448318"/>
    <lineage>
        <taxon>Eukaryota</taxon>
        <taxon>Fungi</taxon>
        <taxon>Dikarya</taxon>
        <taxon>Ascomycota</taxon>
        <taxon>Pezizomycotina</taxon>
        <taxon>Eurotiomycetes</taxon>
        <taxon>Eurotiomycetidae</taxon>
        <taxon>Eurotiales</taxon>
        <taxon>Aspergillaceae</taxon>
        <taxon>Aspergillus</taxon>
        <taxon>Aspergillus subgen. Circumdati</taxon>
    </lineage>
</organism>
<accession>A0A319EDU0</accession>
<gene>
    <name evidence="2" type="ORF">BO78DRAFT_129051</name>
</gene>
<feature type="signal peptide" evidence="1">
    <location>
        <begin position="1"/>
        <end position="20"/>
    </location>
</feature>
<evidence type="ECO:0000313" key="2">
    <source>
        <dbReference type="EMBL" id="PYI06015.1"/>
    </source>
</evidence>
<sequence length="96" mass="9911">MRFSVISVSALSLFASSALAIPASSGSLSCSQISQDIAGYQARLDKATDSSSAKVQAAQNAIDSAKNVETAQCGSESSKRSYYPESTGLVSCKLSH</sequence>
<feature type="chain" id="PRO_5016434365" evidence="1">
    <location>
        <begin position="21"/>
        <end position="96"/>
    </location>
</feature>
<dbReference type="EMBL" id="KZ826353">
    <property type="protein sequence ID" value="PYI06015.1"/>
    <property type="molecule type" value="Genomic_DNA"/>
</dbReference>
<proteinExistence type="predicted"/>
<dbReference type="VEuPathDB" id="FungiDB:BO78DRAFT_129051"/>
<dbReference type="AlphaFoldDB" id="A0A319EDU0"/>
<keyword evidence="1" id="KW-0732">Signal</keyword>
<keyword evidence="3" id="KW-1185">Reference proteome</keyword>
<reference evidence="2 3" key="1">
    <citation type="submission" date="2018-02" db="EMBL/GenBank/DDBJ databases">
        <title>The genomes of Aspergillus section Nigri reveals drivers in fungal speciation.</title>
        <authorList>
            <consortium name="DOE Joint Genome Institute"/>
            <person name="Vesth T.C."/>
            <person name="Nybo J."/>
            <person name="Theobald S."/>
            <person name="Brandl J."/>
            <person name="Frisvad J.C."/>
            <person name="Nielsen K.F."/>
            <person name="Lyhne E.K."/>
            <person name="Kogle M.E."/>
            <person name="Kuo A."/>
            <person name="Riley R."/>
            <person name="Clum A."/>
            <person name="Nolan M."/>
            <person name="Lipzen A."/>
            <person name="Salamov A."/>
            <person name="Henrissat B."/>
            <person name="Wiebenga A."/>
            <person name="De vries R.P."/>
            <person name="Grigoriev I.V."/>
            <person name="Mortensen U.H."/>
            <person name="Andersen M.R."/>
            <person name="Baker S.E."/>
        </authorList>
    </citation>
    <scope>NUCLEOTIDE SEQUENCE [LARGE SCALE GENOMIC DNA]</scope>
    <source>
        <strain evidence="2 3">CBS 121057</strain>
    </source>
</reference>
<evidence type="ECO:0000313" key="3">
    <source>
        <dbReference type="Proteomes" id="UP000248423"/>
    </source>
</evidence>
<dbReference type="OrthoDB" id="4492375at2759"/>